<keyword evidence="1" id="KW-1133">Transmembrane helix</keyword>
<protein>
    <submittedName>
        <fullName evidence="3">Variable lymphocyte receptor C</fullName>
    </submittedName>
</protein>
<feature type="transmembrane region" description="Helical" evidence="1">
    <location>
        <begin position="161"/>
        <end position="182"/>
    </location>
</feature>
<keyword evidence="1" id="KW-0472">Membrane</keyword>
<keyword evidence="1" id="KW-0812">Transmembrane</keyword>
<organism evidence="3">
    <name type="scientific">Geotria australis</name>
    <dbReference type="NCBI Taxonomy" id="71168"/>
    <lineage>
        <taxon>Eukaryota</taxon>
        <taxon>Metazoa</taxon>
        <taxon>Chordata</taxon>
        <taxon>Craniata</taxon>
        <taxon>Vertebrata</taxon>
        <taxon>Cyclostomata</taxon>
        <taxon>Hyperoartia</taxon>
        <taxon>Petromyzontiformes</taxon>
        <taxon>Geotriidae</taxon>
        <taxon>Geotria</taxon>
    </lineage>
</organism>
<feature type="signal peptide" evidence="2">
    <location>
        <begin position="1"/>
        <end position="18"/>
    </location>
</feature>
<gene>
    <name evidence="3" type="primary">vlrC</name>
</gene>
<proteinExistence type="predicted"/>
<evidence type="ECO:0000313" key="3">
    <source>
        <dbReference type="EMBL" id="UFT26901.1"/>
    </source>
</evidence>
<keyword evidence="3" id="KW-0675">Receptor</keyword>
<name>A0A8K1T0R5_9VERT</name>
<evidence type="ECO:0000256" key="1">
    <source>
        <dbReference type="SAM" id="Phobius"/>
    </source>
</evidence>
<accession>A0A8K1T0R5</accession>
<dbReference type="AlphaFoldDB" id="A0A8K1T0R5"/>
<keyword evidence="2" id="KW-0732">Signal</keyword>
<feature type="chain" id="PRO_5035471501" evidence="2">
    <location>
        <begin position="19"/>
        <end position="192"/>
    </location>
</feature>
<dbReference type="EMBL" id="OK032596">
    <property type="protein sequence ID" value="UFT26901.1"/>
    <property type="molecule type" value="Genomic_DNA"/>
</dbReference>
<sequence length="192" mass="20766">MGLLVALFILLTCCQSSAVPQACGANGVEGVCTCTLKDDVKEIGTVDCSSKKLNAVPTGIPPSTENPWDCTCASISYLAKWLKKHPELDNGASCETNTAVKDVVIENIEDVPCKHSYPTATPIQQMNATTSNNLMASTVNHLDVAISEQHRVRADLCSLPFISHMCVLFCSTISTCSLCFIIKPLRRYRVPT</sequence>
<evidence type="ECO:0000256" key="2">
    <source>
        <dbReference type="SAM" id="SignalP"/>
    </source>
</evidence>
<reference evidence="3" key="1">
    <citation type="submission" date="2021-09" db="EMBL/GenBank/DDBJ databases">
        <title>Evolution of variable lymphocyte receptor B antibody loci in jawless vertebrates.</title>
        <authorList>
            <person name="Das S."/>
            <person name="Rast J.P."/>
            <person name="Li J."/>
            <person name="Sutoh Y."/>
            <person name="Kadota M."/>
            <person name="Donald J.A."/>
            <person name="Kuraku S."/>
            <person name="Hirano M."/>
            <person name="Cooper M.D."/>
        </authorList>
    </citation>
    <scope>NUCLEOTIDE SEQUENCE</scope>
</reference>